<protein>
    <recommendedName>
        <fullName evidence="4">Mannosylglycerate hydrolase MGH1-like glycoside hydrolase domain-containing protein</fullName>
    </recommendedName>
</protein>
<dbReference type="RefSeq" id="WP_072630598.1">
    <property type="nucleotide sequence ID" value="NZ_MLCB01000133.1"/>
</dbReference>
<dbReference type="OrthoDB" id="9781878at2"/>
<dbReference type="STRING" id="696762.PFRI_20320"/>
<dbReference type="EMBL" id="MLCB01000133">
    <property type="protein sequence ID" value="OJI93731.1"/>
    <property type="molecule type" value="Genomic_DNA"/>
</dbReference>
<dbReference type="PANTHER" id="PTHR10412:SF11">
    <property type="entry name" value="MANNOSYL-OLIGOSACCHARIDE GLUCOSIDASE"/>
    <property type="match status" value="1"/>
</dbReference>
<dbReference type="InterPro" id="IPR008928">
    <property type="entry name" value="6-hairpin_glycosidase_sf"/>
</dbReference>
<evidence type="ECO:0000313" key="6">
    <source>
        <dbReference type="Proteomes" id="UP000184514"/>
    </source>
</evidence>
<dbReference type="GO" id="GO:0009311">
    <property type="term" value="P:oligosaccharide metabolic process"/>
    <property type="evidence" value="ECO:0007669"/>
    <property type="project" value="InterPro"/>
</dbReference>
<dbReference type="Proteomes" id="UP000184514">
    <property type="component" value="Unassembled WGS sequence"/>
</dbReference>
<evidence type="ECO:0000256" key="2">
    <source>
        <dbReference type="ARBA" id="ARBA00022801"/>
    </source>
</evidence>
<evidence type="ECO:0000256" key="1">
    <source>
        <dbReference type="ARBA" id="ARBA00010833"/>
    </source>
</evidence>
<dbReference type="InterPro" id="IPR012341">
    <property type="entry name" value="6hp_glycosidase-like_sf"/>
</dbReference>
<dbReference type="InterPro" id="IPR004888">
    <property type="entry name" value="Glycoside_hydrolase_63"/>
</dbReference>
<accession>A0A1L9NWW3</accession>
<dbReference type="InterPro" id="IPR054491">
    <property type="entry name" value="MGH1-like_GH"/>
</dbReference>
<dbReference type="Gene3D" id="1.50.10.10">
    <property type="match status" value="1"/>
</dbReference>
<proteinExistence type="inferred from homology"/>
<dbReference type="GO" id="GO:0004573">
    <property type="term" value="F:Glc3Man9GlcNAc2 oligosaccharide glucosidase activity"/>
    <property type="evidence" value="ECO:0007669"/>
    <property type="project" value="InterPro"/>
</dbReference>
<comment type="caution">
    <text evidence="5">The sequence shown here is derived from an EMBL/GenBank/DDBJ whole genome shotgun (WGS) entry which is preliminary data.</text>
</comment>
<dbReference type="AlphaFoldDB" id="A0A1L9NWW3"/>
<comment type="similarity">
    <text evidence="1">Belongs to the glycosyl hydrolase 63 family.</text>
</comment>
<dbReference type="SUPFAM" id="SSF48208">
    <property type="entry name" value="Six-hairpin glycosidases"/>
    <property type="match status" value="1"/>
</dbReference>
<evidence type="ECO:0000259" key="4">
    <source>
        <dbReference type="Pfam" id="PF22422"/>
    </source>
</evidence>
<dbReference type="Pfam" id="PF22422">
    <property type="entry name" value="MGH1-like_GH"/>
    <property type="match status" value="1"/>
</dbReference>
<feature type="domain" description="Mannosylglycerate hydrolase MGH1-like glycoside hydrolase" evidence="4">
    <location>
        <begin position="27"/>
        <end position="405"/>
    </location>
</feature>
<keyword evidence="3" id="KW-0326">Glycosidase</keyword>
<reference evidence="5 6" key="1">
    <citation type="submission" date="2016-10" db="EMBL/GenBank/DDBJ databases">
        <title>Genome sequence of Planktotalea frisia SH6-1.</title>
        <authorList>
            <person name="Poehlein A."/>
            <person name="Bakenhus I."/>
            <person name="Voget S."/>
            <person name="Brinkhoff T."/>
            <person name="Simon M."/>
        </authorList>
    </citation>
    <scope>NUCLEOTIDE SEQUENCE [LARGE SCALE GENOMIC DNA]</scope>
    <source>
        <strain evidence="5 6">SH6-1</strain>
    </source>
</reference>
<sequence length="422" mass="47424">MSLTQKAIDILTKNDRGGYTIPTSGLYPYQWNWDSAFVALGIATYDFTRAWSEITTLIEGQWPDGMIPSIIFRSDDPDYFPGPSRWGNTLGPIPSTGISQPPVLATVVRTLTDNATAQDKARRAEVYDALYASHKWFHEARTVAGIVTTVHPWETGRDNCPEWNIGLDGMTVAPDLAPYTRMDNKHSDPKFRPSQEQYDKFLTIVQFGQSVGWDQRRLTDEGPFLMADPNIHFVLLRADKDLRAMAVDLGKPTDEIDGWIDKGEAATDYLWNDDLGAFTARDVRTGQFSGGFSNCSALCFYADSGTPEQRAKTLENMERIAARVDYMLPSWDPDAADFEPQRYWCGPLWPQMNYMTALGLSEQGENAMAERVRADLCRAIEQSGFWECFNPVTGEGCVSSQFSWTAAVWLSWQHETKLKGVA</sequence>
<evidence type="ECO:0000256" key="3">
    <source>
        <dbReference type="ARBA" id="ARBA00023295"/>
    </source>
</evidence>
<dbReference type="PANTHER" id="PTHR10412">
    <property type="entry name" value="MANNOSYL-OLIGOSACCHARIDE GLUCOSIDASE"/>
    <property type="match status" value="1"/>
</dbReference>
<organism evidence="5 6">
    <name type="scientific">Planktotalea frisia</name>
    <dbReference type="NCBI Taxonomy" id="696762"/>
    <lineage>
        <taxon>Bacteria</taxon>
        <taxon>Pseudomonadati</taxon>
        <taxon>Pseudomonadota</taxon>
        <taxon>Alphaproteobacteria</taxon>
        <taxon>Rhodobacterales</taxon>
        <taxon>Paracoccaceae</taxon>
        <taxon>Planktotalea</taxon>
    </lineage>
</organism>
<keyword evidence="2" id="KW-0378">Hydrolase</keyword>
<evidence type="ECO:0000313" key="5">
    <source>
        <dbReference type="EMBL" id="OJI93731.1"/>
    </source>
</evidence>
<dbReference type="GO" id="GO:0006487">
    <property type="term" value="P:protein N-linked glycosylation"/>
    <property type="evidence" value="ECO:0007669"/>
    <property type="project" value="TreeGrafter"/>
</dbReference>
<name>A0A1L9NWW3_9RHOB</name>
<gene>
    <name evidence="5" type="ORF">PFRI_20320</name>
</gene>
<keyword evidence="6" id="KW-1185">Reference proteome</keyword>